<keyword evidence="7" id="KW-0997">Cell inner membrane</keyword>
<dbReference type="AlphaFoldDB" id="A0A4Q2UB20"/>
<dbReference type="FunFam" id="3.30.70.100:FF:000001">
    <property type="entry name" value="ATPase copper transporting beta"/>
    <property type="match status" value="1"/>
</dbReference>
<keyword evidence="10" id="KW-0476">Mercury</keyword>
<feature type="transmembrane region" description="Helical" evidence="15">
    <location>
        <begin position="12"/>
        <end position="36"/>
    </location>
</feature>
<comment type="function">
    <text evidence="14">Involved in mercury resistance. Probably transfers a mercuric ion from the periplasmic Hg(2+)-binding protein MerP to the cytoplasmic mercuric reductase MerA.</text>
</comment>
<keyword evidence="5" id="KW-0475">Mercuric resistance</keyword>
<evidence type="ECO:0000313" key="18">
    <source>
        <dbReference type="Proteomes" id="UP000290407"/>
    </source>
</evidence>
<dbReference type="Pfam" id="PF02411">
    <property type="entry name" value="MerT"/>
    <property type="match status" value="1"/>
</dbReference>
<accession>A0A4Q2UB20</accession>
<evidence type="ECO:0000256" key="8">
    <source>
        <dbReference type="ARBA" id="ARBA00022692"/>
    </source>
</evidence>
<dbReference type="InterPro" id="IPR003457">
    <property type="entry name" value="Transprt_MerT"/>
</dbReference>
<evidence type="ECO:0000256" key="11">
    <source>
        <dbReference type="ARBA" id="ARBA00022989"/>
    </source>
</evidence>
<dbReference type="CDD" id="cd00371">
    <property type="entry name" value="HMA"/>
    <property type="match status" value="1"/>
</dbReference>
<evidence type="ECO:0000256" key="5">
    <source>
        <dbReference type="ARBA" id="ARBA00022466"/>
    </source>
</evidence>
<comment type="similarity">
    <text evidence="2">Belongs to the MerT family.</text>
</comment>
<dbReference type="GO" id="GO:0015097">
    <property type="term" value="F:mercury ion transmembrane transporter activity"/>
    <property type="evidence" value="ECO:0007669"/>
    <property type="project" value="InterPro"/>
</dbReference>
<dbReference type="Pfam" id="PF00403">
    <property type="entry name" value="HMA"/>
    <property type="match status" value="1"/>
</dbReference>
<dbReference type="PROSITE" id="PS01047">
    <property type="entry name" value="HMA_1"/>
    <property type="match status" value="1"/>
</dbReference>
<dbReference type="InterPro" id="IPR006121">
    <property type="entry name" value="HMA_dom"/>
</dbReference>
<feature type="domain" description="HMA" evidence="16">
    <location>
        <begin position="130"/>
        <end position="196"/>
    </location>
</feature>
<evidence type="ECO:0000259" key="16">
    <source>
        <dbReference type="PROSITE" id="PS50846"/>
    </source>
</evidence>
<feature type="transmembrane region" description="Helical" evidence="15">
    <location>
        <begin position="91"/>
        <end position="111"/>
    </location>
</feature>
<evidence type="ECO:0000256" key="9">
    <source>
        <dbReference type="ARBA" id="ARBA00022723"/>
    </source>
</evidence>
<dbReference type="Proteomes" id="UP000290407">
    <property type="component" value="Unassembled WGS sequence"/>
</dbReference>
<dbReference type="GO" id="GO:0046872">
    <property type="term" value="F:metal ion binding"/>
    <property type="evidence" value="ECO:0007669"/>
    <property type="project" value="UniProtKB-KW"/>
</dbReference>
<reference evidence="17 18" key="1">
    <citation type="submission" date="2019-01" db="EMBL/GenBank/DDBJ databases">
        <title>Spirosoma flava sp. nov., a propanil-degrading bacterium isolated from herbicide-contaminated soil.</title>
        <authorList>
            <person name="Zhang L."/>
            <person name="Jiang J.-D."/>
        </authorList>
    </citation>
    <scope>NUCLEOTIDE SEQUENCE [LARGE SCALE GENOMIC DNA]</scope>
    <source>
        <strain evidence="17 18">TY50</strain>
    </source>
</reference>
<comment type="caution">
    <text evidence="17">The sequence shown here is derived from an EMBL/GenBank/DDBJ whole genome shotgun (WGS) entry which is preliminary data.</text>
</comment>
<name>A0A4Q2UB20_9BACT</name>
<organism evidence="17 18">
    <name type="scientific">Spirosoma sordidisoli</name>
    <dbReference type="NCBI Taxonomy" id="2502893"/>
    <lineage>
        <taxon>Bacteria</taxon>
        <taxon>Pseudomonadati</taxon>
        <taxon>Bacteroidota</taxon>
        <taxon>Cytophagia</taxon>
        <taxon>Cytophagales</taxon>
        <taxon>Cytophagaceae</taxon>
        <taxon>Spirosoma</taxon>
    </lineage>
</organism>
<evidence type="ECO:0000256" key="2">
    <source>
        <dbReference type="ARBA" id="ARBA00008224"/>
    </source>
</evidence>
<keyword evidence="6" id="KW-1003">Cell membrane</keyword>
<protein>
    <recommendedName>
        <fullName evidence="3">Mercuric transport protein MerT</fullName>
    </recommendedName>
    <alternativeName>
        <fullName evidence="13">Mercury ion transport protein</fullName>
    </alternativeName>
</protein>
<gene>
    <name evidence="17" type="primary">merTP</name>
    <name evidence="17" type="ORF">EQG79_30790</name>
</gene>
<keyword evidence="11 15" id="KW-1133">Transmembrane helix</keyword>
<keyword evidence="18" id="KW-1185">Reference proteome</keyword>
<dbReference type="Gene3D" id="1.10.287.910">
    <property type="entry name" value="bacterial mercury transporter, merf"/>
    <property type="match status" value="1"/>
</dbReference>
<evidence type="ECO:0000256" key="6">
    <source>
        <dbReference type="ARBA" id="ARBA00022475"/>
    </source>
</evidence>
<keyword evidence="12 15" id="KW-0472">Membrane</keyword>
<keyword evidence="9" id="KW-0479">Metal-binding</keyword>
<keyword evidence="8 15" id="KW-0812">Transmembrane</keyword>
<dbReference type="RefSeq" id="WP_129607087.1">
    <property type="nucleotide sequence ID" value="NZ_SBLB01000022.1"/>
</dbReference>
<sequence length="201" mass="22098">MNKSPNLTWIGTGLLTAVAASLCCIAPILAIVAGTTSLVSQFSWLDSFRPYLILVTVLTLGFSWYQQLKPDQSMNCHCEPTKISFWQSKRFLSLVTVLAILFLTFPSYSNWLSQDGSQKLVATAKSDSGQVAYVNIKGMTCTGCEHHVKQEVTKLQGVSDVKVSYQKGNAVVKYDPKKTSLSQIHKAIASTGYQVVEPLKK</sequence>
<dbReference type="GO" id="GO:0005886">
    <property type="term" value="C:plasma membrane"/>
    <property type="evidence" value="ECO:0007669"/>
    <property type="project" value="UniProtKB-SubCell"/>
</dbReference>
<dbReference type="PROSITE" id="PS50846">
    <property type="entry name" value="HMA_2"/>
    <property type="match status" value="1"/>
</dbReference>
<proteinExistence type="inferred from homology"/>
<evidence type="ECO:0000256" key="1">
    <source>
        <dbReference type="ARBA" id="ARBA00004429"/>
    </source>
</evidence>
<dbReference type="SUPFAM" id="SSF55008">
    <property type="entry name" value="HMA, heavy metal-associated domain"/>
    <property type="match status" value="1"/>
</dbReference>
<feature type="transmembrane region" description="Helical" evidence="15">
    <location>
        <begin position="48"/>
        <end position="65"/>
    </location>
</feature>
<evidence type="ECO:0000256" key="7">
    <source>
        <dbReference type="ARBA" id="ARBA00022519"/>
    </source>
</evidence>
<dbReference type="InterPro" id="IPR036163">
    <property type="entry name" value="HMA_dom_sf"/>
</dbReference>
<evidence type="ECO:0000256" key="3">
    <source>
        <dbReference type="ARBA" id="ARBA00017053"/>
    </source>
</evidence>
<keyword evidence="4" id="KW-0813">Transport</keyword>
<dbReference type="EMBL" id="SBLB01000022">
    <property type="protein sequence ID" value="RYC66213.1"/>
    <property type="molecule type" value="Genomic_DNA"/>
</dbReference>
<dbReference type="PANTHER" id="PTHR46594:SF4">
    <property type="entry name" value="P-TYPE CATION-TRANSPORTING ATPASE"/>
    <property type="match status" value="1"/>
</dbReference>
<evidence type="ECO:0000256" key="14">
    <source>
        <dbReference type="ARBA" id="ARBA00045720"/>
    </source>
</evidence>
<evidence type="ECO:0000256" key="10">
    <source>
        <dbReference type="ARBA" id="ARBA00022914"/>
    </source>
</evidence>
<dbReference type="Gene3D" id="3.30.70.100">
    <property type="match status" value="1"/>
</dbReference>
<comment type="subcellular location">
    <subcellularLocation>
        <location evidence="1">Cell inner membrane</location>
        <topology evidence="1">Multi-pass membrane protein</topology>
    </subcellularLocation>
</comment>
<dbReference type="NCBIfam" id="NF033556">
    <property type="entry name" value="MerTP_fusion"/>
    <property type="match status" value="1"/>
</dbReference>
<evidence type="ECO:0000256" key="15">
    <source>
        <dbReference type="SAM" id="Phobius"/>
    </source>
</evidence>
<evidence type="ECO:0000256" key="13">
    <source>
        <dbReference type="ARBA" id="ARBA00030934"/>
    </source>
</evidence>
<dbReference type="PANTHER" id="PTHR46594">
    <property type="entry name" value="P-TYPE CATION-TRANSPORTING ATPASE"/>
    <property type="match status" value="1"/>
</dbReference>
<evidence type="ECO:0000256" key="12">
    <source>
        <dbReference type="ARBA" id="ARBA00023136"/>
    </source>
</evidence>
<evidence type="ECO:0000313" key="17">
    <source>
        <dbReference type="EMBL" id="RYC66213.1"/>
    </source>
</evidence>
<evidence type="ECO:0000256" key="4">
    <source>
        <dbReference type="ARBA" id="ARBA00022448"/>
    </source>
</evidence>
<dbReference type="InterPro" id="IPR017969">
    <property type="entry name" value="Heavy-metal-associated_CS"/>
</dbReference>